<sequence>MVRHTHRPYPYGGGRGRGESYGGNGTGNAGHLLLCHHCNTSHPRHRFPKRVLTKYDKRLARGDTPSSIKMICFDCCERSPGSIAATVSGSSSSSTASPFSGSGNIKPLAPTRHTTAAHGPGPSPAAERRGCCTVCRVEYPLTVTYFPRGNTRVQAMESRRRVCFPCRTRQHLEQAIDDNTPDNFVERAESEEEAIYVSESDDNSEEEAPITRIEDTSVEKQLEAARARKEYSRVSTDVRAALAEARKLRLHHRFVPFSETLKQEKLKQAREQLDALAMMSWTEVRARNAHWGVRRPAVETFFEAQVEINLGIINEFDLAMQPFPQAVEFADPFLPRGSQHYAEDDDQDAEEDDIVEFRHLTEREKHDRLELLREQQHAQEARPPRNLDKQEVEQVIDDDLINRFEMNIAIANDVAAKNEASVDSFEMICLLRALNEHAEKPRKASSLGANMPKPLKKLRFADDV</sequence>
<protein>
    <submittedName>
        <fullName evidence="2">Verprolin</fullName>
    </submittedName>
</protein>
<dbReference type="EMBL" id="DF238771">
    <property type="protein sequence ID" value="GAC93027.1"/>
    <property type="molecule type" value="Genomic_DNA"/>
</dbReference>
<dbReference type="HOGENOM" id="CLU_589412_0_0_1"/>
<evidence type="ECO:0000313" key="2">
    <source>
        <dbReference type="EMBL" id="GAC93027.1"/>
    </source>
</evidence>
<organism evidence="2 3">
    <name type="scientific">Pseudozyma hubeiensis (strain SY62)</name>
    <name type="common">Yeast</name>
    <dbReference type="NCBI Taxonomy" id="1305764"/>
    <lineage>
        <taxon>Eukaryota</taxon>
        <taxon>Fungi</taxon>
        <taxon>Dikarya</taxon>
        <taxon>Basidiomycota</taxon>
        <taxon>Ustilaginomycotina</taxon>
        <taxon>Ustilaginomycetes</taxon>
        <taxon>Ustilaginales</taxon>
        <taxon>Ustilaginaceae</taxon>
        <taxon>Pseudozyma</taxon>
    </lineage>
</organism>
<feature type="compositionally biased region" description="Gly residues" evidence="1">
    <location>
        <begin position="11"/>
        <end position="23"/>
    </location>
</feature>
<feature type="region of interest" description="Disordered" evidence="1">
    <location>
        <begin position="86"/>
        <end position="124"/>
    </location>
</feature>
<dbReference type="RefSeq" id="XP_012186614.1">
    <property type="nucleotide sequence ID" value="XM_012331224.1"/>
</dbReference>
<name>R9NWZ4_PSEHS</name>
<reference evidence="3" key="1">
    <citation type="journal article" date="2013" name="Genome Announc.">
        <title>Draft genome sequence of the basidiomycetous yeast-like fungus Pseudozyma hubeiensis SY62, which produces an abundant amount of the biosurfactant mannosylerythritol lipids.</title>
        <authorList>
            <person name="Konishi M."/>
            <person name="Hatada Y."/>
            <person name="Horiuchi J."/>
        </authorList>
    </citation>
    <scope>NUCLEOTIDE SEQUENCE [LARGE SCALE GENOMIC DNA]</scope>
    <source>
        <strain evidence="3">SY62</strain>
    </source>
</reference>
<dbReference type="Proteomes" id="UP000014071">
    <property type="component" value="Unassembled WGS sequence"/>
</dbReference>
<keyword evidence="3" id="KW-1185">Reference proteome</keyword>
<evidence type="ECO:0000256" key="1">
    <source>
        <dbReference type="SAM" id="MobiDB-lite"/>
    </source>
</evidence>
<evidence type="ECO:0000313" key="3">
    <source>
        <dbReference type="Proteomes" id="UP000014071"/>
    </source>
</evidence>
<dbReference type="GeneID" id="24105893"/>
<feature type="region of interest" description="Disordered" evidence="1">
    <location>
        <begin position="1"/>
        <end position="23"/>
    </location>
</feature>
<proteinExistence type="predicted"/>
<dbReference type="OrthoDB" id="2556826at2759"/>
<gene>
    <name evidence="2" type="ORF">PHSY_000588</name>
</gene>
<dbReference type="AlphaFoldDB" id="R9NWZ4"/>
<accession>R9NWZ4</accession>
<feature type="compositionally biased region" description="Low complexity" evidence="1">
    <location>
        <begin position="86"/>
        <end position="103"/>
    </location>
</feature>
<dbReference type="eggNOG" id="ENOG502RE51">
    <property type="taxonomic scope" value="Eukaryota"/>
</dbReference>